<accession>A0A976IGL8</accession>
<dbReference type="FunFam" id="3.40.50.1820:FF:000338">
    <property type="entry name" value="Uncharacterized protein"/>
    <property type="match status" value="1"/>
</dbReference>
<dbReference type="InterPro" id="IPR022742">
    <property type="entry name" value="Hydrolase_4"/>
</dbReference>
<feature type="compositionally biased region" description="Polar residues" evidence="1">
    <location>
        <begin position="107"/>
        <end position="125"/>
    </location>
</feature>
<dbReference type="PANTHER" id="PTHR11614">
    <property type="entry name" value="PHOSPHOLIPASE-RELATED"/>
    <property type="match status" value="1"/>
</dbReference>
<feature type="domain" description="Serine aminopeptidase S33" evidence="2">
    <location>
        <begin position="429"/>
        <end position="501"/>
    </location>
</feature>
<dbReference type="InterPro" id="IPR051044">
    <property type="entry name" value="MAG_DAG_Lipase"/>
</dbReference>
<dbReference type="SUPFAM" id="SSF53474">
    <property type="entry name" value="alpha/beta-Hydrolases"/>
    <property type="match status" value="1"/>
</dbReference>
<feature type="compositionally biased region" description="Low complexity" evidence="1">
    <location>
        <begin position="35"/>
        <end position="60"/>
    </location>
</feature>
<comment type="caution">
    <text evidence="3">The sequence shown here is derived from an EMBL/GenBank/DDBJ whole genome shotgun (WGS) entry which is preliminary data.</text>
</comment>
<dbReference type="InterPro" id="IPR029058">
    <property type="entry name" value="AB_hydrolase_fold"/>
</dbReference>
<organism evidence="3 4">
    <name type="scientific">Bremia lactucae</name>
    <name type="common">Lettuce downy mildew</name>
    <dbReference type="NCBI Taxonomy" id="4779"/>
    <lineage>
        <taxon>Eukaryota</taxon>
        <taxon>Sar</taxon>
        <taxon>Stramenopiles</taxon>
        <taxon>Oomycota</taxon>
        <taxon>Peronosporomycetes</taxon>
        <taxon>Peronosporales</taxon>
        <taxon>Peronosporaceae</taxon>
        <taxon>Bremia</taxon>
    </lineage>
</organism>
<dbReference type="KEGG" id="blac:94349795"/>
<gene>
    <name evidence="3" type="ORF">CCR75_006052</name>
</gene>
<evidence type="ECO:0000259" key="2">
    <source>
        <dbReference type="Pfam" id="PF12146"/>
    </source>
</evidence>
<feature type="region of interest" description="Disordered" evidence="1">
    <location>
        <begin position="195"/>
        <end position="222"/>
    </location>
</feature>
<feature type="compositionally biased region" description="Polar residues" evidence="1">
    <location>
        <begin position="61"/>
        <end position="76"/>
    </location>
</feature>
<evidence type="ECO:0000313" key="4">
    <source>
        <dbReference type="Proteomes" id="UP000294530"/>
    </source>
</evidence>
<feature type="compositionally biased region" description="Basic residues" evidence="1">
    <location>
        <begin position="201"/>
        <end position="214"/>
    </location>
</feature>
<dbReference type="OrthoDB" id="2498029at2759"/>
<name>A0A976IGL8_BRELC</name>
<feature type="compositionally biased region" description="Low complexity" evidence="1">
    <location>
        <begin position="295"/>
        <end position="306"/>
    </location>
</feature>
<dbReference type="RefSeq" id="XP_067821167.1">
    <property type="nucleotide sequence ID" value="XM_067964124.1"/>
</dbReference>
<evidence type="ECO:0000256" key="1">
    <source>
        <dbReference type="SAM" id="MobiDB-lite"/>
    </source>
</evidence>
<dbReference type="AlphaFoldDB" id="A0A976IGL8"/>
<proteinExistence type="predicted"/>
<keyword evidence="4" id="KW-1185">Reference proteome</keyword>
<feature type="region of interest" description="Disordered" evidence="1">
    <location>
        <begin position="32"/>
        <end position="126"/>
    </location>
</feature>
<feature type="region of interest" description="Disordered" evidence="1">
    <location>
        <begin position="241"/>
        <end position="368"/>
    </location>
</feature>
<dbReference type="GeneID" id="94349795"/>
<protein>
    <recommendedName>
        <fullName evidence="2">Serine aminopeptidase S33 domain-containing protein</fullName>
    </recommendedName>
</protein>
<evidence type="ECO:0000313" key="3">
    <source>
        <dbReference type="EMBL" id="TDH71668.1"/>
    </source>
</evidence>
<dbReference type="Pfam" id="PF12146">
    <property type="entry name" value="Hydrolase_4"/>
    <property type="match status" value="2"/>
</dbReference>
<dbReference type="EMBL" id="SHOA02000015">
    <property type="protein sequence ID" value="TDH71668.1"/>
    <property type="molecule type" value="Genomic_DNA"/>
</dbReference>
<feature type="compositionally biased region" description="Basic and acidic residues" evidence="1">
    <location>
        <begin position="83"/>
        <end position="95"/>
    </location>
</feature>
<dbReference type="Proteomes" id="UP000294530">
    <property type="component" value="Unassembled WGS sequence"/>
</dbReference>
<dbReference type="Gene3D" id="3.40.50.1820">
    <property type="entry name" value="alpha/beta hydrolase"/>
    <property type="match status" value="1"/>
</dbReference>
<sequence>MKNRGRIGLPLRRAQSRNALVMSAIEEERASAEMALSSASKKLIFSSSSPTSASSSFNSSPDQDQVTGSNQASLFETLTDDPLTEKKKVSSDRSRSVANFEDDERPSTATPSQAPKRMTQAQSARMRSAQRLASVPMAGVIGITSAVAKQMKSYSARSRSIPNMKAGGMTTNSPTLKVKEVSEVSDFDSTFLHEEAQQHAKKDKKTKTHKKSTKFHSERSQSASYYDDLTLDENITLEAKKRSRKEKIKTSKSVRARPVSNFEDLGSSGPLPQKEAWKPRALKPRPASGPTTFASSFSKLSSSSKSVQDGIDPSAPLVDQPIRSKPSKNATTTTETTVQQPQSLRRFSPDEDFPATRYRASSDGGGGLQQMLEPSDKGLFRARALSDSGSSNRKKHSYLRIRHYEGKFLNRRGQSLLYFSLFPPEKLAMRGIVLHLHGMGDHCRRNIALYERYCKEGFGVITYDLVNHGASDYDKSKTRAHISNFNELVDDTNDFITFAKATIYKDALRYWRKHHHPHHPHGKERKRQSLPELPLIITGTSFGSLIGLHTVLMGKQKFHAAVWASPSIGVTWTPVLWAQWKFAKALVTAFPTAKMIPAVQHHLRSRNPEFLARFQEDPLTSSDMITPRTGCQALEAMIRLQRDTKVSDADSPFCAIPMLFLAGTDDRVSDQQAAYKFYTRMGSIDKEFKFFEGLYHMIYEEPEREDVLTYLISWLHKRFPLETRQPIRS</sequence>
<feature type="compositionally biased region" description="Basic residues" evidence="1">
    <location>
        <begin position="241"/>
        <end position="255"/>
    </location>
</feature>
<feature type="domain" description="Serine aminopeptidase S33" evidence="2">
    <location>
        <begin position="528"/>
        <end position="703"/>
    </location>
</feature>
<reference evidence="3 4" key="1">
    <citation type="journal article" date="2021" name="Genome Biol.">
        <title>AFLAP: assembly-free linkage analysis pipeline using k-mers from genome sequencing data.</title>
        <authorList>
            <person name="Fletcher K."/>
            <person name="Zhang L."/>
            <person name="Gil J."/>
            <person name="Han R."/>
            <person name="Cavanaugh K."/>
            <person name="Michelmore R."/>
        </authorList>
    </citation>
    <scope>NUCLEOTIDE SEQUENCE [LARGE SCALE GENOMIC DNA]</scope>
    <source>
        <strain evidence="3 4">SF5</strain>
    </source>
</reference>